<keyword evidence="5" id="KW-0479">Metal-binding</keyword>
<dbReference type="GO" id="GO:0051539">
    <property type="term" value="F:4 iron, 4 sulfur cluster binding"/>
    <property type="evidence" value="ECO:0007669"/>
    <property type="project" value="UniProtKB-KW"/>
</dbReference>
<keyword evidence="6" id="KW-0408">Iron</keyword>
<dbReference type="InterPro" id="IPR005839">
    <property type="entry name" value="Methylthiotransferase"/>
</dbReference>
<dbReference type="GO" id="GO:0046872">
    <property type="term" value="F:metal ion binding"/>
    <property type="evidence" value="ECO:0007669"/>
    <property type="project" value="UniProtKB-KW"/>
</dbReference>
<dbReference type="SFLD" id="SFLDG01061">
    <property type="entry name" value="methylthiotransferase"/>
    <property type="match status" value="1"/>
</dbReference>
<dbReference type="SFLD" id="SFLDF00413">
    <property type="entry name" value="CDK5RAP1"/>
    <property type="match status" value="1"/>
</dbReference>
<keyword evidence="3" id="KW-0004">4Fe-4S</keyword>
<dbReference type="SFLD" id="SFLDF00273">
    <property type="entry name" value="(dimethylallyl)adenosine_tRNA"/>
    <property type="match status" value="1"/>
</dbReference>
<dbReference type="InterPro" id="IPR038135">
    <property type="entry name" value="Methylthiotransferase_N_sf"/>
</dbReference>
<dbReference type="EMBL" id="JAIZAY010000016">
    <property type="protein sequence ID" value="KAJ8026791.1"/>
    <property type="molecule type" value="Genomic_DNA"/>
</dbReference>
<keyword evidence="13" id="KW-1185">Reference proteome</keyword>
<dbReference type="InterPro" id="IPR058240">
    <property type="entry name" value="rSAM_sf"/>
</dbReference>
<keyword evidence="7" id="KW-0411">Iron-sulfur</keyword>
<dbReference type="PROSITE" id="PS01278">
    <property type="entry name" value="MTTASE_RADICAL"/>
    <property type="match status" value="1"/>
</dbReference>
<organism evidence="12 13">
    <name type="scientific">Holothuria leucospilota</name>
    <name type="common">Black long sea cucumber</name>
    <name type="synonym">Mertensiothuria leucospilota</name>
    <dbReference type="NCBI Taxonomy" id="206669"/>
    <lineage>
        <taxon>Eukaryota</taxon>
        <taxon>Metazoa</taxon>
        <taxon>Echinodermata</taxon>
        <taxon>Eleutherozoa</taxon>
        <taxon>Echinozoa</taxon>
        <taxon>Holothuroidea</taxon>
        <taxon>Aspidochirotacea</taxon>
        <taxon>Aspidochirotida</taxon>
        <taxon>Holothuriidae</taxon>
        <taxon>Holothuria</taxon>
    </lineage>
</organism>
<evidence type="ECO:0000313" key="12">
    <source>
        <dbReference type="EMBL" id="KAJ8026791.1"/>
    </source>
</evidence>
<proteinExistence type="inferred from homology"/>
<dbReference type="GO" id="GO:0080090">
    <property type="term" value="P:regulation of primary metabolic process"/>
    <property type="evidence" value="ECO:0007669"/>
    <property type="project" value="UniProtKB-ARBA"/>
</dbReference>
<comment type="similarity">
    <text evidence="2">Belongs to the methylthiotransferase family. MiaB subfamily.</text>
</comment>
<dbReference type="FunFam" id="3.80.30.20:FF:000003">
    <property type="entry name" value="CDK5 regulatory subunit-associated protein 1"/>
    <property type="match status" value="1"/>
</dbReference>
<evidence type="ECO:0000313" key="13">
    <source>
        <dbReference type="Proteomes" id="UP001152320"/>
    </source>
</evidence>
<feature type="compositionally biased region" description="Basic residues" evidence="8">
    <location>
        <begin position="93"/>
        <end position="102"/>
    </location>
</feature>
<dbReference type="GO" id="GO:0005739">
    <property type="term" value="C:mitochondrion"/>
    <property type="evidence" value="ECO:0007669"/>
    <property type="project" value="TreeGrafter"/>
</dbReference>
<evidence type="ECO:0000259" key="9">
    <source>
        <dbReference type="PROSITE" id="PS50926"/>
    </source>
</evidence>
<dbReference type="PANTHER" id="PTHR43020">
    <property type="entry name" value="CDK5 REGULATORY SUBUNIT-ASSOCIATED PROTEIN 1"/>
    <property type="match status" value="1"/>
</dbReference>
<dbReference type="GO" id="GO:0035597">
    <property type="term" value="F:tRNA-2-methylthio-N(6)-dimethylallyladenosine(37) synthase activity"/>
    <property type="evidence" value="ECO:0007669"/>
    <property type="project" value="TreeGrafter"/>
</dbReference>
<dbReference type="InterPro" id="IPR006463">
    <property type="entry name" value="MiaB_methiolase"/>
</dbReference>
<feature type="domain" description="MTTase N-terminal" evidence="10">
    <location>
        <begin position="147"/>
        <end position="267"/>
    </location>
</feature>
<dbReference type="SFLD" id="SFLDS00029">
    <property type="entry name" value="Radical_SAM"/>
    <property type="match status" value="1"/>
</dbReference>
<dbReference type="Pfam" id="PF04055">
    <property type="entry name" value="Radical_SAM"/>
    <property type="match status" value="1"/>
</dbReference>
<name>A0A9Q0YUC0_HOLLE</name>
<evidence type="ECO:0000259" key="10">
    <source>
        <dbReference type="PROSITE" id="PS51449"/>
    </source>
</evidence>
<dbReference type="PROSITE" id="PS50926">
    <property type="entry name" value="TRAM"/>
    <property type="match status" value="1"/>
</dbReference>
<evidence type="ECO:0000256" key="8">
    <source>
        <dbReference type="SAM" id="MobiDB-lite"/>
    </source>
</evidence>
<accession>A0A9Q0YUC0</accession>
<dbReference type="OrthoDB" id="190098at2759"/>
<dbReference type="PROSITE" id="PS51449">
    <property type="entry name" value="MTTASE_N"/>
    <property type="match status" value="1"/>
</dbReference>
<evidence type="ECO:0000256" key="2">
    <source>
        <dbReference type="ARBA" id="ARBA00009815"/>
    </source>
</evidence>
<comment type="caution">
    <text evidence="12">The sequence shown here is derived from an EMBL/GenBank/DDBJ whole genome shotgun (WGS) entry which is preliminary data.</text>
</comment>
<dbReference type="InterPro" id="IPR002792">
    <property type="entry name" value="TRAM_dom"/>
</dbReference>
<dbReference type="AlphaFoldDB" id="A0A9Q0YUC0"/>
<dbReference type="PROSITE" id="PS51918">
    <property type="entry name" value="RADICAL_SAM"/>
    <property type="match status" value="1"/>
</dbReference>
<feature type="region of interest" description="Disordered" evidence="8">
    <location>
        <begin position="86"/>
        <end position="105"/>
    </location>
</feature>
<comment type="cofactor">
    <cofactor evidence="1">
        <name>[4Fe-4S] cluster</name>
        <dbReference type="ChEBI" id="CHEBI:49883"/>
    </cofactor>
</comment>
<dbReference type="InterPro" id="IPR013848">
    <property type="entry name" value="Methylthiotransferase_N"/>
</dbReference>
<evidence type="ECO:0000256" key="5">
    <source>
        <dbReference type="ARBA" id="ARBA00022723"/>
    </source>
</evidence>
<dbReference type="Gene3D" id="3.40.50.12160">
    <property type="entry name" value="Methylthiotransferase, N-terminal domain"/>
    <property type="match status" value="1"/>
</dbReference>
<dbReference type="GO" id="GO:0060255">
    <property type="term" value="P:regulation of macromolecule metabolic process"/>
    <property type="evidence" value="ECO:0007669"/>
    <property type="project" value="UniProtKB-ARBA"/>
</dbReference>
<dbReference type="InterPro" id="IPR007197">
    <property type="entry name" value="rSAM"/>
</dbReference>
<protein>
    <submittedName>
        <fullName evidence="12">CDK5 regulatory subunit-associated protein 1</fullName>
    </submittedName>
</protein>
<dbReference type="FunFam" id="3.40.50.12160:FF:000003">
    <property type="entry name" value="CDK5 regulatory subunit-associated protein 1"/>
    <property type="match status" value="1"/>
</dbReference>
<dbReference type="InterPro" id="IPR023404">
    <property type="entry name" value="rSAM_horseshoe"/>
</dbReference>
<dbReference type="Pfam" id="PF00919">
    <property type="entry name" value="UPF0004"/>
    <property type="match status" value="1"/>
</dbReference>
<sequence>MSNVTYFTRCFLGSKFYRSRVNLKLRLRSVAFSIDATLGQVTLTLGHQTNCCKCNVHTAPCVTGIPSYSVIPNHLQPVLFVTHRTNSSDANRARRNSQRKKIPPGPSLNTFIAKSQLRMQNDNGLGLPENDDHIPYLQRNEFWGNNRKVFFETYGCQMNVSDTEVAWSILQNNGFQKTEDPKMADVVLLMTCAIRENAEQKIWNRLEYFSSLKKKRRKSQMPLKIALLGCMAERLKKKIVEKTKVVDVVAGPDAYRDLPRLLSVADSGRTAINVMLSMDETYADVVPVRLDQTSKTAFVSIMRGCDNMCSYCIVPFTRGRERSRPITSILEEIRLLSDQKGAKEVTLLGQNVNSYRDISEETYYGFHSGLSSDETKLADGFQTIYKPKQGGLRFGHLLEKVAQINPEMRIRFTSPHPKDFPDEVLYTVKDYNNICNQIHLPAQSGNSEVLQRMRRGYSREAYLQLVDHVRAILPGVSLSSDFITGFCGETESEHEDTLSLLRLVKYNYAFLFAYSMRQKTHAYHKMADNVPEEVKQRRLQEVISVFRENVTEVNRAQIGETQLVLVEGPSKRNPAELVGRNDGGTRVILSNNRETLSAQDEAVTPSGNVKPGDYVAVDVS</sequence>
<dbReference type="SFLD" id="SFLDG01082">
    <property type="entry name" value="B12-binding_domain_containing"/>
    <property type="match status" value="1"/>
</dbReference>
<dbReference type="InterPro" id="IPR020612">
    <property type="entry name" value="Methylthiotransferase_CS"/>
</dbReference>
<feature type="domain" description="Radical SAM core" evidence="11">
    <location>
        <begin position="291"/>
        <end position="552"/>
    </location>
</feature>
<dbReference type="NCBIfam" id="TIGR00089">
    <property type="entry name" value="MiaB/RimO family radical SAM methylthiotransferase"/>
    <property type="match status" value="1"/>
</dbReference>
<dbReference type="SMART" id="SM00729">
    <property type="entry name" value="Elp3"/>
    <property type="match status" value="1"/>
</dbReference>
<gene>
    <name evidence="12" type="ORF">HOLleu_31730</name>
</gene>
<dbReference type="GO" id="GO:0005829">
    <property type="term" value="C:cytosol"/>
    <property type="evidence" value="ECO:0007669"/>
    <property type="project" value="TreeGrafter"/>
</dbReference>
<dbReference type="SUPFAM" id="SSF102114">
    <property type="entry name" value="Radical SAM enzymes"/>
    <property type="match status" value="1"/>
</dbReference>
<dbReference type="Gene3D" id="3.80.30.20">
    <property type="entry name" value="tm_1862 like domain"/>
    <property type="match status" value="1"/>
</dbReference>
<dbReference type="Pfam" id="PF01938">
    <property type="entry name" value="TRAM"/>
    <property type="match status" value="1"/>
</dbReference>
<evidence type="ECO:0000256" key="7">
    <source>
        <dbReference type="ARBA" id="ARBA00023014"/>
    </source>
</evidence>
<keyword evidence="4" id="KW-0949">S-adenosyl-L-methionine</keyword>
<dbReference type="InterPro" id="IPR006638">
    <property type="entry name" value="Elp3/MiaA/NifB-like_rSAM"/>
</dbReference>
<evidence type="ECO:0000256" key="6">
    <source>
        <dbReference type="ARBA" id="ARBA00023004"/>
    </source>
</evidence>
<evidence type="ECO:0000256" key="4">
    <source>
        <dbReference type="ARBA" id="ARBA00022691"/>
    </source>
</evidence>
<evidence type="ECO:0000256" key="1">
    <source>
        <dbReference type="ARBA" id="ARBA00001966"/>
    </source>
</evidence>
<dbReference type="PANTHER" id="PTHR43020:SF2">
    <property type="entry name" value="MITOCHONDRIAL TRNA METHYLTHIOTRANSFERASE CDK5RAP1"/>
    <property type="match status" value="1"/>
</dbReference>
<feature type="domain" description="TRAM" evidence="9">
    <location>
        <begin position="555"/>
        <end position="620"/>
    </location>
</feature>
<dbReference type="Proteomes" id="UP001152320">
    <property type="component" value="Chromosome 16"/>
</dbReference>
<evidence type="ECO:0000256" key="3">
    <source>
        <dbReference type="ARBA" id="ARBA00022485"/>
    </source>
</evidence>
<reference evidence="12" key="1">
    <citation type="submission" date="2021-10" db="EMBL/GenBank/DDBJ databases">
        <title>Tropical sea cucumber genome reveals ecological adaptation and Cuvierian tubules defense mechanism.</title>
        <authorList>
            <person name="Chen T."/>
        </authorList>
    </citation>
    <scope>NUCLEOTIDE SEQUENCE</scope>
    <source>
        <strain evidence="12">Nanhai2018</strain>
        <tissue evidence="12">Muscle</tissue>
    </source>
</reference>
<evidence type="ECO:0000259" key="11">
    <source>
        <dbReference type="PROSITE" id="PS51918"/>
    </source>
</evidence>